<evidence type="ECO:0000259" key="22">
    <source>
        <dbReference type="PROSITE" id="PS50975"/>
    </source>
</evidence>
<dbReference type="SUPFAM" id="SSF56059">
    <property type="entry name" value="Glutathione synthetase ATP-binding domain-like"/>
    <property type="match status" value="1"/>
</dbReference>
<evidence type="ECO:0000256" key="12">
    <source>
        <dbReference type="ARBA" id="ARBA00022741"/>
    </source>
</evidence>
<accession>A0A1B6KVD0</accession>
<dbReference type="InterPro" id="IPR037123">
    <property type="entry name" value="PRibGlycinamide_synth_C_sf"/>
</dbReference>
<evidence type="ECO:0000256" key="5">
    <source>
        <dbReference type="ARBA" id="ARBA00010280"/>
    </source>
</evidence>
<dbReference type="InterPro" id="IPR020559">
    <property type="entry name" value="PRibGlycinamide_synth_CS"/>
</dbReference>
<dbReference type="SMART" id="SM01210">
    <property type="entry name" value="GARS_C"/>
    <property type="match status" value="1"/>
</dbReference>
<dbReference type="InterPro" id="IPR020561">
    <property type="entry name" value="PRibGlycinamid_synth_ATP-grasp"/>
</dbReference>
<dbReference type="InterPro" id="IPR011054">
    <property type="entry name" value="Rudment_hybrid_motif"/>
</dbReference>
<evidence type="ECO:0000256" key="4">
    <source>
        <dbReference type="ARBA" id="ARBA00007423"/>
    </source>
</evidence>
<dbReference type="NCBIfam" id="TIGR00878">
    <property type="entry name" value="purM"/>
    <property type="match status" value="1"/>
</dbReference>
<dbReference type="FunFam" id="3.30.1490.20:FF:000006">
    <property type="entry name" value="phosphoribosylamine--glycine ligase, chloroplastic-like"/>
    <property type="match status" value="1"/>
</dbReference>
<dbReference type="EC" id="6.3.3.1" evidence="6"/>
<dbReference type="SUPFAM" id="SSF55326">
    <property type="entry name" value="PurM N-terminal domain-like"/>
    <property type="match status" value="1"/>
</dbReference>
<evidence type="ECO:0000256" key="15">
    <source>
        <dbReference type="ARBA" id="ARBA00023211"/>
    </source>
</evidence>
<evidence type="ECO:0000313" key="23">
    <source>
        <dbReference type="EMBL" id="JAT15378.1"/>
    </source>
</evidence>
<evidence type="ECO:0000256" key="8">
    <source>
        <dbReference type="ARBA" id="ARBA00020367"/>
    </source>
</evidence>
<keyword evidence="16" id="KW-0511">Multifunctional enzyme</keyword>
<dbReference type="Gene3D" id="3.30.470.20">
    <property type="entry name" value="ATP-grasp fold, B domain"/>
    <property type="match status" value="1"/>
</dbReference>
<evidence type="ECO:0000256" key="13">
    <source>
        <dbReference type="ARBA" id="ARBA00022755"/>
    </source>
</evidence>
<dbReference type="Gene3D" id="3.30.1490.20">
    <property type="entry name" value="ATP-grasp fold, A domain"/>
    <property type="match status" value="1"/>
</dbReference>
<evidence type="ECO:0000256" key="14">
    <source>
        <dbReference type="ARBA" id="ARBA00022840"/>
    </source>
</evidence>
<comment type="similarity">
    <text evidence="5">Belongs to the AIR synthase family.</text>
</comment>
<dbReference type="GO" id="GO:0005829">
    <property type="term" value="C:cytosol"/>
    <property type="evidence" value="ECO:0007669"/>
    <property type="project" value="TreeGrafter"/>
</dbReference>
<evidence type="ECO:0000256" key="2">
    <source>
        <dbReference type="ARBA" id="ARBA00004686"/>
    </source>
</evidence>
<dbReference type="SUPFAM" id="SSF56042">
    <property type="entry name" value="PurM C-terminal domain-like"/>
    <property type="match status" value="1"/>
</dbReference>
<dbReference type="HAMAP" id="MF_00741">
    <property type="entry name" value="AIRS"/>
    <property type="match status" value="1"/>
</dbReference>
<dbReference type="InterPro" id="IPR016185">
    <property type="entry name" value="PreATP-grasp_dom_sf"/>
</dbReference>
<dbReference type="InterPro" id="IPR016188">
    <property type="entry name" value="PurM-like_N"/>
</dbReference>
<dbReference type="InterPro" id="IPR013815">
    <property type="entry name" value="ATP_grasp_subdomain_1"/>
</dbReference>
<dbReference type="AlphaFoldDB" id="A0A1B6KVD0"/>
<dbReference type="EC" id="6.3.4.13" evidence="7"/>
<dbReference type="Gene3D" id="3.30.1330.10">
    <property type="entry name" value="PurM-like, N-terminal domain"/>
    <property type="match status" value="1"/>
</dbReference>
<comment type="subcellular location">
    <subcellularLocation>
        <location evidence="1">Cytoplasm</location>
    </subcellularLocation>
</comment>
<evidence type="ECO:0000256" key="10">
    <source>
        <dbReference type="ARBA" id="ARBA00022598"/>
    </source>
</evidence>
<evidence type="ECO:0000256" key="6">
    <source>
        <dbReference type="ARBA" id="ARBA00013047"/>
    </source>
</evidence>
<organism evidence="23">
    <name type="scientific">Graphocephala atropunctata</name>
    <dbReference type="NCBI Taxonomy" id="36148"/>
    <lineage>
        <taxon>Eukaryota</taxon>
        <taxon>Metazoa</taxon>
        <taxon>Ecdysozoa</taxon>
        <taxon>Arthropoda</taxon>
        <taxon>Hexapoda</taxon>
        <taxon>Insecta</taxon>
        <taxon>Pterygota</taxon>
        <taxon>Neoptera</taxon>
        <taxon>Paraneoptera</taxon>
        <taxon>Hemiptera</taxon>
        <taxon>Auchenorrhyncha</taxon>
        <taxon>Membracoidea</taxon>
        <taxon>Cicadellidae</taxon>
        <taxon>Cicadellinae</taxon>
        <taxon>Cicadellini</taxon>
        <taxon>Graphocephala</taxon>
    </lineage>
</organism>
<dbReference type="InterPro" id="IPR020562">
    <property type="entry name" value="PRibGlycinamide_synth_N"/>
</dbReference>
<dbReference type="InterPro" id="IPR004733">
    <property type="entry name" value="PurM_cligase"/>
</dbReference>
<sequence length="842" mass="87822">MGENVLVIGGGGREHAISWSLAKSPKVKKVFAAPGNVGIGAIPKAENVNLDLKDFKAVAEWCTREHVSLVVVGPEDPLANGIADVLLAAGVKCFGPSRLAARIEADKDWAKQFMDRHSIPTARWQGFTSAQPAVDFVNSAPYEALVVKAAGLAAGKGVVVAADRGEACAAVREALVDRKFGAAGDTVIVEELLEGPEVSVLGFCDGSTVKAMVPAQDHKRALDGDLGPNTGGMGAYCPCPHLPPSQLQWVEQNVLLRAVQGLSAEGCPFIGVLYAGLMLTKDGPKVLEFNCRFGDPETEVLLPLLRSDLFEIMLACCEGRLSEQTIDWAKDLSIVAVIMASKGYPQSSSKGDIIQGTEEVTRTPGYQVFHCGTAMAGDNLVTAGGRVLAVVTESSSLSAAAALATAACRRIHFPGAQFRSDIAHKGIPRWILQQGKLTYKASGVDIAAGDSLVSTIKPAVASTTRAGVMGQLGGFGALFDVKAAGYKDPVLVSGTDGVGTKLKIAQECGSYTALGQDLVAMCVNDVLCQGAAPLFFLDYFACGRLAVKVAAEVVRGIAEACTATGCSLVGGETAEMPGLYKDGDFDLAGFVVGAVERGHLLPRLAEVCEGDVVLGLPSSGLHSNGYSLVRRVMDLQGLTCHSKSPFSDKTLGEELLTPTRLYVKDVLPVVDQVKAIAHITGGGLVENIPRVLPANVTARLDASRWTVPPVFGWLAATGAVSEAELLRTFNCGVGLVLIVAAERQAQICSRLSDAIVIGSVCRRNADEPQVVVEKFAAAVEPSMQSHVGPLATQLTASKRVAVLISGSGTNLQALIDAMAGNGSVAMGAHIVLVISNKPGVEG</sequence>
<dbReference type="GO" id="GO:0004637">
    <property type="term" value="F:phosphoribosylamine-glycine ligase activity"/>
    <property type="evidence" value="ECO:0007669"/>
    <property type="project" value="UniProtKB-EC"/>
</dbReference>
<evidence type="ECO:0000256" key="7">
    <source>
        <dbReference type="ARBA" id="ARBA00013255"/>
    </source>
</evidence>
<dbReference type="Pfam" id="PF02843">
    <property type="entry name" value="GARS_C"/>
    <property type="match status" value="1"/>
</dbReference>
<keyword evidence="13" id="KW-0658">Purine biosynthesis</keyword>
<protein>
    <recommendedName>
        <fullName evidence="8">Phosphoribosylformylglycinamidine cyclo-ligase</fullName>
        <ecNumber evidence="6">6.3.3.1</ecNumber>
        <ecNumber evidence="7">6.3.4.13</ecNumber>
    </recommendedName>
    <alternativeName>
        <fullName evidence="18">AIR synthase</fullName>
    </alternativeName>
    <alternativeName>
        <fullName evidence="19">AIRS</fullName>
    </alternativeName>
    <alternativeName>
        <fullName evidence="17">Phosphoribosyl-aminoimidazole synthetase</fullName>
    </alternativeName>
</protein>
<evidence type="ECO:0000256" key="21">
    <source>
        <dbReference type="PROSITE-ProRule" id="PRU00409"/>
    </source>
</evidence>
<comment type="similarity">
    <text evidence="4">In the N-terminal section; belongs to the GARS family.</text>
</comment>
<dbReference type="InterPro" id="IPR036921">
    <property type="entry name" value="PurM-like_N_sf"/>
</dbReference>
<dbReference type="FunFam" id="3.30.470.20:FF:000018">
    <property type="entry name" value="Trifunctional purine biosynthetic protein adenosine-3"/>
    <property type="match status" value="1"/>
</dbReference>
<dbReference type="SUPFAM" id="SSF52440">
    <property type="entry name" value="PreATP-grasp domain"/>
    <property type="match status" value="1"/>
</dbReference>
<evidence type="ECO:0000256" key="9">
    <source>
        <dbReference type="ARBA" id="ARBA00022490"/>
    </source>
</evidence>
<feature type="non-terminal residue" evidence="23">
    <location>
        <position position="842"/>
    </location>
</feature>
<dbReference type="CDD" id="cd02196">
    <property type="entry name" value="PurM"/>
    <property type="match status" value="1"/>
</dbReference>
<dbReference type="HAMAP" id="MF_00138">
    <property type="entry name" value="GARS"/>
    <property type="match status" value="1"/>
</dbReference>
<comment type="pathway">
    <text evidence="2">Purine metabolism; IMP biosynthesis via de novo pathway; 5-amino-1-(5-phospho-D-ribosyl)imidazole from N(2)-formyl-N(1)-(5-phospho-D-ribosyl)glycinamide: step 2/2.</text>
</comment>
<dbReference type="Gene3D" id="3.90.600.10">
    <property type="entry name" value="Phosphoribosylglycinamide synthetase, C-terminal domain"/>
    <property type="match status" value="1"/>
</dbReference>
<dbReference type="InterPro" id="IPR036676">
    <property type="entry name" value="PurM-like_C_sf"/>
</dbReference>
<dbReference type="Gene3D" id="3.40.50.20">
    <property type="match status" value="1"/>
</dbReference>
<comment type="pathway">
    <text evidence="3">Purine metabolism; IMP biosynthesis via de novo pathway; N(1)-(5-phospho-D-ribosyl)glycinamide from 5-phospho-alpha-D-ribose 1-diphosphate: step 2/2.</text>
</comment>
<dbReference type="GO" id="GO:0004641">
    <property type="term" value="F:phosphoribosylformylglycinamidine cyclo-ligase activity"/>
    <property type="evidence" value="ECO:0007669"/>
    <property type="project" value="UniProtKB-EC"/>
</dbReference>
<dbReference type="PROSITE" id="PS50975">
    <property type="entry name" value="ATP_GRASP"/>
    <property type="match status" value="1"/>
</dbReference>
<dbReference type="FunFam" id="3.30.1330.10:FF:000001">
    <property type="entry name" value="Phosphoribosylformylglycinamidine cyclo-ligase"/>
    <property type="match status" value="1"/>
</dbReference>
<dbReference type="NCBIfam" id="TIGR00877">
    <property type="entry name" value="purD"/>
    <property type="match status" value="1"/>
</dbReference>
<evidence type="ECO:0000256" key="11">
    <source>
        <dbReference type="ARBA" id="ARBA00022723"/>
    </source>
</evidence>
<dbReference type="GO" id="GO:0006189">
    <property type="term" value="P:'de novo' IMP biosynthetic process"/>
    <property type="evidence" value="ECO:0007669"/>
    <property type="project" value="UniProtKB-UniPathway"/>
</dbReference>
<dbReference type="Pfam" id="PF02844">
    <property type="entry name" value="GARS_N"/>
    <property type="match status" value="1"/>
</dbReference>
<dbReference type="UniPathway" id="UPA00074">
    <property type="reaction ID" value="UER00125"/>
</dbReference>
<keyword evidence="10" id="KW-0436">Ligase</keyword>
<dbReference type="InterPro" id="IPR020560">
    <property type="entry name" value="PRibGlycinamide_synth_C-dom"/>
</dbReference>
<evidence type="ECO:0000256" key="19">
    <source>
        <dbReference type="ARBA" id="ARBA00033093"/>
    </source>
</evidence>
<dbReference type="GO" id="GO:0046084">
    <property type="term" value="P:adenine biosynthetic process"/>
    <property type="evidence" value="ECO:0007669"/>
    <property type="project" value="TreeGrafter"/>
</dbReference>
<keyword evidence="15" id="KW-0464">Manganese</keyword>
<dbReference type="Gene3D" id="3.40.50.170">
    <property type="entry name" value="Formyl transferase, N-terminal domain"/>
    <property type="match status" value="1"/>
</dbReference>
<gene>
    <name evidence="23" type="ORF">g.20751</name>
</gene>
<dbReference type="GO" id="GO:0005524">
    <property type="term" value="F:ATP binding"/>
    <property type="evidence" value="ECO:0007669"/>
    <property type="project" value="UniProtKB-UniRule"/>
</dbReference>
<evidence type="ECO:0000256" key="1">
    <source>
        <dbReference type="ARBA" id="ARBA00004496"/>
    </source>
</evidence>
<dbReference type="EMBL" id="GEBQ01024599">
    <property type="protein sequence ID" value="JAT15378.1"/>
    <property type="molecule type" value="Transcribed_RNA"/>
</dbReference>
<keyword evidence="9" id="KW-0963">Cytoplasm</keyword>
<dbReference type="Pfam" id="PF01071">
    <property type="entry name" value="GARS_A"/>
    <property type="match status" value="1"/>
</dbReference>
<dbReference type="FunFam" id="3.40.50.20:FF:000006">
    <property type="entry name" value="Phosphoribosylamine--glycine ligase, chloroplastic"/>
    <property type="match status" value="1"/>
</dbReference>
<dbReference type="GO" id="GO:0046872">
    <property type="term" value="F:metal ion binding"/>
    <property type="evidence" value="ECO:0007669"/>
    <property type="project" value="UniProtKB-KW"/>
</dbReference>
<dbReference type="InterPro" id="IPR000115">
    <property type="entry name" value="PRibGlycinamide_synth"/>
</dbReference>
<dbReference type="PANTHER" id="PTHR10520:SF12">
    <property type="entry name" value="TRIFUNCTIONAL PURINE BIOSYNTHETIC PROTEIN ADENOSINE-3"/>
    <property type="match status" value="1"/>
</dbReference>
<dbReference type="PANTHER" id="PTHR10520">
    <property type="entry name" value="TRIFUNCTIONAL PURINE BIOSYNTHETIC PROTEIN ADENOSINE-3-RELATED"/>
    <property type="match status" value="1"/>
</dbReference>
<keyword evidence="12 21" id="KW-0547">Nucleotide-binding</keyword>
<evidence type="ECO:0000256" key="18">
    <source>
        <dbReference type="ARBA" id="ARBA00032931"/>
    </source>
</evidence>
<dbReference type="InterPro" id="IPR010918">
    <property type="entry name" value="PurM-like_C_dom"/>
</dbReference>
<evidence type="ECO:0000256" key="20">
    <source>
        <dbReference type="ARBA" id="ARBA00049057"/>
    </source>
</evidence>
<feature type="domain" description="ATP-grasp" evidence="22">
    <location>
        <begin position="111"/>
        <end position="318"/>
    </location>
</feature>
<comment type="catalytic activity">
    <reaction evidence="20">
        <text>2-formamido-N(1)-(5-O-phospho-beta-D-ribosyl)acetamidine + ATP = 5-amino-1-(5-phospho-beta-D-ribosyl)imidazole + ADP + phosphate + H(+)</text>
        <dbReference type="Rhea" id="RHEA:23032"/>
        <dbReference type="ChEBI" id="CHEBI:15378"/>
        <dbReference type="ChEBI" id="CHEBI:30616"/>
        <dbReference type="ChEBI" id="CHEBI:43474"/>
        <dbReference type="ChEBI" id="CHEBI:137981"/>
        <dbReference type="ChEBI" id="CHEBI:147287"/>
        <dbReference type="ChEBI" id="CHEBI:456216"/>
        <dbReference type="EC" id="6.3.3.1"/>
    </reaction>
</comment>
<proteinExistence type="inferred from homology"/>
<evidence type="ECO:0000256" key="17">
    <source>
        <dbReference type="ARBA" id="ARBA00031908"/>
    </source>
</evidence>
<dbReference type="Gene3D" id="3.90.650.10">
    <property type="entry name" value="PurM-like C-terminal domain"/>
    <property type="match status" value="1"/>
</dbReference>
<dbReference type="SMART" id="SM01209">
    <property type="entry name" value="GARS_A"/>
    <property type="match status" value="1"/>
</dbReference>
<evidence type="ECO:0000256" key="16">
    <source>
        <dbReference type="ARBA" id="ARBA00023268"/>
    </source>
</evidence>
<dbReference type="SUPFAM" id="SSF51246">
    <property type="entry name" value="Rudiment single hybrid motif"/>
    <property type="match status" value="1"/>
</dbReference>
<name>A0A1B6KVD0_9HEMI</name>
<dbReference type="InterPro" id="IPR011761">
    <property type="entry name" value="ATP-grasp"/>
</dbReference>
<keyword evidence="11" id="KW-0479">Metal-binding</keyword>
<dbReference type="FunFam" id="3.90.650.10:FF:000011">
    <property type="entry name" value="Phosphoribosylformylglycinamidine cyclo-ligase"/>
    <property type="match status" value="1"/>
</dbReference>
<dbReference type="PROSITE" id="PS00184">
    <property type="entry name" value="GARS"/>
    <property type="match status" value="1"/>
</dbReference>
<keyword evidence="14 21" id="KW-0067">ATP-binding</keyword>
<dbReference type="Pfam" id="PF00586">
    <property type="entry name" value="AIRS"/>
    <property type="match status" value="1"/>
</dbReference>
<dbReference type="Pfam" id="PF02769">
    <property type="entry name" value="AIRS_C"/>
    <property type="match status" value="1"/>
</dbReference>
<evidence type="ECO:0000256" key="3">
    <source>
        <dbReference type="ARBA" id="ARBA00005174"/>
    </source>
</evidence>
<reference evidence="23" key="1">
    <citation type="submission" date="2015-11" db="EMBL/GenBank/DDBJ databases">
        <title>De novo transcriptome assembly of four potential Pierce s Disease insect vectors from Arizona vineyards.</title>
        <authorList>
            <person name="Tassone E.E."/>
        </authorList>
    </citation>
    <scope>NUCLEOTIDE SEQUENCE</scope>
</reference>